<evidence type="ECO:0000313" key="6">
    <source>
        <dbReference type="Proteomes" id="UP000217790"/>
    </source>
</evidence>
<evidence type="ECO:0000313" key="5">
    <source>
        <dbReference type="EMBL" id="PBK86503.1"/>
    </source>
</evidence>
<evidence type="ECO:0000256" key="1">
    <source>
        <dbReference type="ARBA" id="ARBA00022723"/>
    </source>
</evidence>
<organism evidence="5 6">
    <name type="scientific">Armillaria gallica</name>
    <name type="common">Bulbous honey fungus</name>
    <name type="synonym">Armillaria bulbosa</name>
    <dbReference type="NCBI Taxonomy" id="47427"/>
    <lineage>
        <taxon>Eukaryota</taxon>
        <taxon>Fungi</taxon>
        <taxon>Dikarya</taxon>
        <taxon>Basidiomycota</taxon>
        <taxon>Agaricomycotina</taxon>
        <taxon>Agaricomycetes</taxon>
        <taxon>Agaricomycetidae</taxon>
        <taxon>Agaricales</taxon>
        <taxon>Marasmiineae</taxon>
        <taxon>Physalacriaceae</taxon>
        <taxon>Armillaria</taxon>
    </lineage>
</organism>
<dbReference type="EMBL" id="KZ293683">
    <property type="protein sequence ID" value="PBK86503.1"/>
    <property type="molecule type" value="Genomic_DNA"/>
</dbReference>
<dbReference type="AlphaFoldDB" id="A0A2H3DE19"/>
<name>A0A2H3DE19_ARMGA</name>
<keyword evidence="6" id="KW-1185">Reference proteome</keyword>
<proteinExistence type="predicted"/>
<dbReference type="Proteomes" id="UP000217790">
    <property type="component" value="Unassembled WGS sequence"/>
</dbReference>
<evidence type="ECO:0000256" key="3">
    <source>
        <dbReference type="ARBA" id="ARBA00022833"/>
    </source>
</evidence>
<dbReference type="InterPro" id="IPR013083">
    <property type="entry name" value="Znf_RING/FYVE/PHD"/>
</dbReference>
<dbReference type="GO" id="GO:0008270">
    <property type="term" value="F:zinc ion binding"/>
    <property type="evidence" value="ECO:0007669"/>
    <property type="project" value="UniProtKB-KW"/>
</dbReference>
<dbReference type="Pfam" id="PF00097">
    <property type="entry name" value="zf-C3HC4"/>
    <property type="match status" value="1"/>
</dbReference>
<feature type="domain" description="Zinc finger C3HC4 RING-type" evidence="4">
    <location>
        <begin position="142"/>
        <end position="172"/>
    </location>
</feature>
<dbReference type="Gene3D" id="3.30.40.10">
    <property type="entry name" value="Zinc/RING finger domain, C3HC4 (zinc finger)"/>
    <property type="match status" value="1"/>
</dbReference>
<evidence type="ECO:0000259" key="4">
    <source>
        <dbReference type="Pfam" id="PF00097"/>
    </source>
</evidence>
<dbReference type="InterPro" id="IPR018957">
    <property type="entry name" value="Znf_C3HC4_RING-type"/>
</dbReference>
<dbReference type="SUPFAM" id="SSF57850">
    <property type="entry name" value="RING/U-box"/>
    <property type="match status" value="1"/>
</dbReference>
<sequence length="195" mass="22414">MNLLSSIFFRRSVGISLDASDALSQATRLKEMLAAEDISFLQVELHRASKRVAILEWRLQMQIAYTRSLSRQCRNAARHAGQAEDQLKHVEKQRAHDEDLFNAQWEENSSLRFRLARLQLREVLTDGGDDHQARLGEESLLCEFCFGTLCHTLALRECGHSFCGPCLWLWFQREVESLMSLDFRGNSNTQNSVRA</sequence>
<keyword evidence="2" id="KW-0863">Zinc-finger</keyword>
<accession>A0A2H3DE19</accession>
<gene>
    <name evidence="5" type="ORF">ARMGADRAFT_1086353</name>
</gene>
<dbReference type="InParanoid" id="A0A2H3DE19"/>
<dbReference type="InterPro" id="IPR017907">
    <property type="entry name" value="Znf_RING_CS"/>
</dbReference>
<protein>
    <recommendedName>
        <fullName evidence="4">Zinc finger C3HC4 RING-type domain-containing protein</fullName>
    </recommendedName>
</protein>
<keyword evidence="3" id="KW-0862">Zinc</keyword>
<dbReference type="PROSITE" id="PS00518">
    <property type="entry name" value="ZF_RING_1"/>
    <property type="match status" value="1"/>
</dbReference>
<reference evidence="6" key="1">
    <citation type="journal article" date="2017" name="Nat. Ecol. Evol.">
        <title>Genome expansion and lineage-specific genetic innovations in the forest pathogenic fungi Armillaria.</title>
        <authorList>
            <person name="Sipos G."/>
            <person name="Prasanna A.N."/>
            <person name="Walter M.C."/>
            <person name="O'Connor E."/>
            <person name="Balint B."/>
            <person name="Krizsan K."/>
            <person name="Kiss B."/>
            <person name="Hess J."/>
            <person name="Varga T."/>
            <person name="Slot J."/>
            <person name="Riley R."/>
            <person name="Boka B."/>
            <person name="Rigling D."/>
            <person name="Barry K."/>
            <person name="Lee J."/>
            <person name="Mihaltcheva S."/>
            <person name="LaButti K."/>
            <person name="Lipzen A."/>
            <person name="Waldron R."/>
            <person name="Moloney N.M."/>
            <person name="Sperisen C."/>
            <person name="Kredics L."/>
            <person name="Vagvoelgyi C."/>
            <person name="Patrignani A."/>
            <person name="Fitzpatrick D."/>
            <person name="Nagy I."/>
            <person name="Doyle S."/>
            <person name="Anderson J.B."/>
            <person name="Grigoriev I.V."/>
            <person name="Gueldener U."/>
            <person name="Muensterkoetter M."/>
            <person name="Nagy L.G."/>
        </authorList>
    </citation>
    <scope>NUCLEOTIDE SEQUENCE [LARGE SCALE GENOMIC DNA]</scope>
    <source>
        <strain evidence="6">Ar21-2</strain>
    </source>
</reference>
<evidence type="ECO:0000256" key="2">
    <source>
        <dbReference type="ARBA" id="ARBA00022771"/>
    </source>
</evidence>
<keyword evidence="1" id="KW-0479">Metal-binding</keyword>